<comment type="caution">
    <text evidence="2">The sequence shown here is derived from an EMBL/GenBank/DDBJ whole genome shotgun (WGS) entry which is preliminary data.</text>
</comment>
<accession>A0ABV4NRV5</accession>
<dbReference type="Proteomes" id="UP001569414">
    <property type="component" value="Unassembled WGS sequence"/>
</dbReference>
<name>A0ABV4NRV5_9GAMM</name>
<proteinExistence type="predicted"/>
<reference evidence="2 3" key="1">
    <citation type="submission" date="2024-08" db="EMBL/GenBank/DDBJ databases">
        <authorList>
            <person name="Ishaq N."/>
        </authorList>
    </citation>
    <scope>NUCLEOTIDE SEQUENCE [LARGE SCALE GENOMIC DNA]</scope>
    <source>
        <strain evidence="2 3">JCM 30400</strain>
    </source>
</reference>
<dbReference type="EMBL" id="JBGMEL010000021">
    <property type="protein sequence ID" value="MFA0792287.1"/>
    <property type="molecule type" value="Genomic_DNA"/>
</dbReference>
<dbReference type="RefSeq" id="WP_299583111.1">
    <property type="nucleotide sequence ID" value="NZ_JBGMEL010000021.1"/>
</dbReference>
<evidence type="ECO:0000256" key="1">
    <source>
        <dbReference type="SAM" id="MobiDB-lite"/>
    </source>
</evidence>
<keyword evidence="3" id="KW-1185">Reference proteome</keyword>
<evidence type="ECO:0000313" key="2">
    <source>
        <dbReference type="EMBL" id="MFA0792287.1"/>
    </source>
</evidence>
<evidence type="ECO:0000313" key="3">
    <source>
        <dbReference type="Proteomes" id="UP001569414"/>
    </source>
</evidence>
<organism evidence="2 3">
    <name type="scientific">Microbulbifer echini</name>
    <dbReference type="NCBI Taxonomy" id="1529067"/>
    <lineage>
        <taxon>Bacteria</taxon>
        <taxon>Pseudomonadati</taxon>
        <taxon>Pseudomonadota</taxon>
        <taxon>Gammaproteobacteria</taxon>
        <taxon>Cellvibrionales</taxon>
        <taxon>Microbulbiferaceae</taxon>
        <taxon>Microbulbifer</taxon>
    </lineage>
</organism>
<protein>
    <submittedName>
        <fullName evidence="2">Uncharacterized protein</fullName>
    </submittedName>
</protein>
<gene>
    <name evidence="2" type="ORF">ACCI51_17235</name>
</gene>
<feature type="region of interest" description="Disordered" evidence="1">
    <location>
        <begin position="25"/>
        <end position="54"/>
    </location>
</feature>
<sequence>MNQLQVMCNPLASLELVSEHQSVTSVSAMNSSPTLKSNLHTSSMTAETLTRASF</sequence>